<dbReference type="Gene3D" id="1.10.1220.10">
    <property type="entry name" value="Met repressor-like"/>
    <property type="match status" value="1"/>
</dbReference>
<reference evidence="2 3" key="1">
    <citation type="submission" date="2016-02" db="EMBL/GenBank/DDBJ databases">
        <authorList>
            <person name="Wen L."/>
            <person name="He K."/>
            <person name="Yang H."/>
        </authorList>
    </citation>
    <scope>NUCLEOTIDE SEQUENCE [LARGE SCALE GENOMIC DNA]</scope>
    <source>
        <strain evidence="2 3">MJR8628A</strain>
    </source>
</reference>
<dbReference type="PATRIC" id="fig|1261.5.peg.1655"/>
<gene>
    <name evidence="2" type="ORF">HMPREF3195_01650</name>
</gene>
<dbReference type="GO" id="GO:0006355">
    <property type="term" value="P:regulation of DNA-templated transcription"/>
    <property type="evidence" value="ECO:0007669"/>
    <property type="project" value="InterPro"/>
</dbReference>
<dbReference type="STRING" id="1261.HMPREF3195_01650"/>
<dbReference type="InterPro" id="IPR013321">
    <property type="entry name" value="Arc_rbn_hlx_hlx"/>
</dbReference>
<accession>A0A135YNF2</accession>
<evidence type="ECO:0000313" key="2">
    <source>
        <dbReference type="EMBL" id="KXI10908.1"/>
    </source>
</evidence>
<sequence length="174" mass="19684">MTERGLTMTIKQVGFEDLLNKTDSKSKKQKSDNKEVKTSSAKSSAKNTKTRKTTTKNPAANKKNSKTGSAAVTRKSSPKRVSLSQDDMDKLCEIYDWYLLVKDLAPLKKIKLSDKSTKIDLENDIVKESKRVSINIDKEIWEDFDALCSNIGQKKNEVLTQVIKDFINDHKDLV</sequence>
<comment type="caution">
    <text evidence="2">The sequence shown here is derived from an EMBL/GenBank/DDBJ whole genome shotgun (WGS) entry which is preliminary data.</text>
</comment>
<feature type="region of interest" description="Disordered" evidence="1">
    <location>
        <begin position="18"/>
        <end position="83"/>
    </location>
</feature>
<evidence type="ECO:0000256" key="1">
    <source>
        <dbReference type="SAM" id="MobiDB-lite"/>
    </source>
</evidence>
<dbReference type="eggNOG" id="ENOG5033VRC">
    <property type="taxonomic scope" value="Bacteria"/>
</dbReference>
<protein>
    <submittedName>
        <fullName evidence="2">Uncharacterized protein</fullName>
    </submittedName>
</protein>
<evidence type="ECO:0000313" key="3">
    <source>
        <dbReference type="Proteomes" id="UP000070326"/>
    </source>
</evidence>
<dbReference type="EMBL" id="LSQZ01000085">
    <property type="protein sequence ID" value="KXI10908.1"/>
    <property type="molecule type" value="Genomic_DNA"/>
</dbReference>
<dbReference type="AlphaFoldDB" id="A0A135YNF2"/>
<proteinExistence type="predicted"/>
<feature type="compositionally biased region" description="Basic and acidic residues" evidence="1">
    <location>
        <begin position="18"/>
        <end position="37"/>
    </location>
</feature>
<name>A0A135YNF2_9FIRM</name>
<feature type="compositionally biased region" description="Low complexity" evidence="1">
    <location>
        <begin position="38"/>
        <end position="47"/>
    </location>
</feature>
<dbReference type="Proteomes" id="UP000070326">
    <property type="component" value="Unassembled WGS sequence"/>
</dbReference>
<organism evidence="2 3">
    <name type="scientific">Peptostreptococcus anaerobius</name>
    <dbReference type="NCBI Taxonomy" id="1261"/>
    <lineage>
        <taxon>Bacteria</taxon>
        <taxon>Bacillati</taxon>
        <taxon>Bacillota</taxon>
        <taxon>Clostridia</taxon>
        <taxon>Peptostreptococcales</taxon>
        <taxon>Peptostreptococcaceae</taxon>
        <taxon>Peptostreptococcus</taxon>
    </lineage>
</organism>